<dbReference type="CDD" id="cd21037">
    <property type="entry name" value="MLKL_NTD"/>
    <property type="match status" value="1"/>
</dbReference>
<accession>A0A8H6YM85</accession>
<dbReference type="OrthoDB" id="3032199at2759"/>
<dbReference type="Proteomes" id="UP000620124">
    <property type="component" value="Unassembled WGS sequence"/>
</dbReference>
<dbReference type="InterPro" id="IPR036537">
    <property type="entry name" value="Adaptor_Cbl_N_dom_sf"/>
</dbReference>
<evidence type="ECO:0000259" key="1">
    <source>
        <dbReference type="Pfam" id="PF00931"/>
    </source>
</evidence>
<protein>
    <submittedName>
        <fullName evidence="2">NB-ARC domain-containing protein</fullName>
    </submittedName>
</protein>
<proteinExistence type="predicted"/>
<dbReference type="InterPro" id="IPR059179">
    <property type="entry name" value="MLKL-like_MCAfunc"/>
</dbReference>
<dbReference type="Pfam" id="PF00931">
    <property type="entry name" value="NB-ARC"/>
    <property type="match status" value="1"/>
</dbReference>
<reference evidence="2" key="1">
    <citation type="submission" date="2020-05" db="EMBL/GenBank/DDBJ databases">
        <title>Mycena genomes resolve the evolution of fungal bioluminescence.</title>
        <authorList>
            <person name="Tsai I.J."/>
        </authorList>
    </citation>
    <scope>NUCLEOTIDE SEQUENCE</scope>
    <source>
        <strain evidence="2">CCC161011</strain>
    </source>
</reference>
<dbReference type="Gene3D" id="3.40.50.300">
    <property type="entry name" value="P-loop containing nucleotide triphosphate hydrolases"/>
    <property type="match status" value="1"/>
</dbReference>
<dbReference type="Gene3D" id="1.20.930.20">
    <property type="entry name" value="Adaptor protein Cbl, N-terminal domain"/>
    <property type="match status" value="1"/>
</dbReference>
<keyword evidence="3" id="KW-1185">Reference proteome</keyword>
<evidence type="ECO:0000313" key="2">
    <source>
        <dbReference type="EMBL" id="KAF7362528.1"/>
    </source>
</evidence>
<comment type="caution">
    <text evidence="2">The sequence shown here is derived from an EMBL/GenBank/DDBJ whole genome shotgun (WGS) entry which is preliminary data.</text>
</comment>
<organism evidence="2 3">
    <name type="scientific">Mycena venus</name>
    <dbReference type="NCBI Taxonomy" id="2733690"/>
    <lineage>
        <taxon>Eukaryota</taxon>
        <taxon>Fungi</taxon>
        <taxon>Dikarya</taxon>
        <taxon>Basidiomycota</taxon>
        <taxon>Agaricomycotina</taxon>
        <taxon>Agaricomycetes</taxon>
        <taxon>Agaricomycetidae</taxon>
        <taxon>Agaricales</taxon>
        <taxon>Marasmiineae</taxon>
        <taxon>Mycenaceae</taxon>
        <taxon>Mycena</taxon>
    </lineage>
</organism>
<gene>
    <name evidence="2" type="ORF">MVEN_00600800</name>
</gene>
<dbReference type="InterPro" id="IPR002182">
    <property type="entry name" value="NB-ARC"/>
</dbReference>
<dbReference type="GO" id="GO:0043531">
    <property type="term" value="F:ADP binding"/>
    <property type="evidence" value="ECO:0007669"/>
    <property type="project" value="InterPro"/>
</dbReference>
<dbReference type="AlphaFoldDB" id="A0A8H6YM85"/>
<sequence>MPSNPIDNVLGYIKVAVNILVEIHATEVPLISTVARISLLVVETMEGLRLNKERWTRILDGVHELLCVLVAICSTDPDSALPPNVLHAIGQFAQNLQKIQSCIRSQQELSNFKRFFKQGEILAQLNSCEAETQELVHLFRLVSGSQLHAAIQEMELGADQRQQQLLALMETLSISDIGSSMRSIHLDQNSTSSILSLLPPPPQIFRGRETELQEVSAALLDESPRIAILGPGGIGKTVLATAALHHPDIVAKYTHRHFIQCEAANSANDLILAVGGHLNLEPSRTLSKNISDRLISSGSTVMIFDNFETPWEPSNSRGDVERFLSMLADIPHVALLPKITMRGAERPENIRWSRPFLPQLKPLPALAARDTFIDIADKPSGSDEELALDGLLDATGNVPLAISLMANVASYEGYGPALARWEAEHTELISEGFDRRSNLEKSILISLNSPRIAATPHALHLLRLLAMLPDGTSDVELRQSDVPIPDILHTKSLLLRTSLAYLDHDGRLKVLVPIREYMNTISPPPKLVIMAMRNYLYELLRGWDQRRQLSSNSFIPHLTANLANIQALAKDGLNGQDEDLTQAVLMVLALDRFTTVTARGGTSLMQRLPAVLVRVSDEALHGKYLRAMFSSYPAQIPPHDVERLTQKGHWAFPKCP</sequence>
<name>A0A8H6YM85_9AGAR</name>
<dbReference type="GO" id="GO:0007166">
    <property type="term" value="P:cell surface receptor signaling pathway"/>
    <property type="evidence" value="ECO:0007669"/>
    <property type="project" value="InterPro"/>
</dbReference>
<dbReference type="InterPro" id="IPR027417">
    <property type="entry name" value="P-loop_NTPase"/>
</dbReference>
<dbReference type="EMBL" id="JACAZI010000004">
    <property type="protein sequence ID" value="KAF7362528.1"/>
    <property type="molecule type" value="Genomic_DNA"/>
</dbReference>
<dbReference type="SUPFAM" id="SSF52540">
    <property type="entry name" value="P-loop containing nucleoside triphosphate hydrolases"/>
    <property type="match status" value="1"/>
</dbReference>
<feature type="domain" description="NB-ARC" evidence="1">
    <location>
        <begin position="209"/>
        <end position="289"/>
    </location>
</feature>
<evidence type="ECO:0000313" key="3">
    <source>
        <dbReference type="Proteomes" id="UP000620124"/>
    </source>
</evidence>